<dbReference type="SUPFAM" id="SSF52058">
    <property type="entry name" value="L domain-like"/>
    <property type="match status" value="1"/>
</dbReference>
<reference evidence="5" key="1">
    <citation type="submission" date="2025-08" db="UniProtKB">
        <authorList>
            <consortium name="RefSeq"/>
        </authorList>
    </citation>
    <scope>IDENTIFICATION</scope>
    <source>
        <tissue evidence="5">Blood</tissue>
    </source>
</reference>
<dbReference type="InterPro" id="IPR050216">
    <property type="entry name" value="LRR_domain-containing"/>
</dbReference>
<keyword evidence="4" id="KW-1185">Reference proteome</keyword>
<dbReference type="Gene3D" id="3.80.10.10">
    <property type="entry name" value="Ribonuclease Inhibitor"/>
    <property type="match status" value="1"/>
</dbReference>
<proteinExistence type="predicted"/>
<dbReference type="InterPro" id="IPR001611">
    <property type="entry name" value="Leu-rich_rpt"/>
</dbReference>
<keyword evidence="2" id="KW-0677">Repeat</keyword>
<dbReference type="Proteomes" id="UP001652583">
    <property type="component" value="Chromosome D2"/>
</dbReference>
<dbReference type="SMART" id="SM00369">
    <property type="entry name" value="LRR_TYP"/>
    <property type="match status" value="3"/>
</dbReference>
<evidence type="ECO:0000256" key="1">
    <source>
        <dbReference type="ARBA" id="ARBA00022614"/>
    </source>
</evidence>
<feature type="region of interest" description="Disordered" evidence="3">
    <location>
        <begin position="465"/>
        <end position="492"/>
    </location>
</feature>
<sequence length="583" mass="65159">MLSPWQPITEGGSRSAPWPSRGYGYTCWRNSHHRSRREHVHRFHGHMRSWSAGGPSFPGSRRPGREGGLLPGCSHLAVPSSHCGFGVGHLEAACPETAGLGGLAPTLQPRVEQLHLQRNALCEIPADFFQSLPNLAWLDVRYNSIRALPSGIGSHKHLKTLLLERNPIKMLPVELGNVTTLRALNLRHCPLEFPAPLVVQKGLGAILAFLQACAMQRPPPRGSASPERVADKDAVNSQDRRGRLKEKADSLPPVEKLGLSELGKSTASPEDWPGEEEIRRFWRPRQEIVEKEQREAVLAKQLLPAELAANLKAALNTKEKERSGSRHALSACRPRGSVHRGVCDSRRKMSSLRSILPALAPWQRVGLPSRRAEDSRALAPREQRVRDEGAPREWRERARTRRTAEAALGKPLPPQRSLVQGRQREGSHPVRGPRCPLQRWSLRPADRPISSHVVSKIPCAVDLADNEKMPVNPPGNVRQSKEKSSQTSEEMRAFREELWEENLKQHIQKTHEGRKRFQGTAPLKEMSPAAWDLEIARKLQDQVTESGPGLTLTRSHRFAALAGHRPRHPPASQPQKILFDTKY</sequence>
<feature type="region of interest" description="Disordered" evidence="3">
    <location>
        <begin position="217"/>
        <end position="275"/>
    </location>
</feature>
<dbReference type="PANTHER" id="PTHR48051:SF35">
    <property type="entry name" value="LEUCINE-RICH REPEAT-CONTAINING PROTEIN 27"/>
    <property type="match status" value="1"/>
</dbReference>
<feature type="compositionally biased region" description="Basic and acidic residues" evidence="3">
    <location>
        <begin position="228"/>
        <end position="249"/>
    </location>
</feature>
<accession>A0ABM3NWI7</accession>
<evidence type="ECO:0000256" key="3">
    <source>
        <dbReference type="SAM" id="MobiDB-lite"/>
    </source>
</evidence>
<gene>
    <name evidence="5" type="primary">LRRC27</name>
</gene>
<protein>
    <submittedName>
        <fullName evidence="5">Leucine-rich repeat-containing protein 27 isoform X1</fullName>
    </submittedName>
</protein>
<feature type="region of interest" description="Disordered" evidence="3">
    <location>
        <begin position="367"/>
        <end position="438"/>
    </location>
</feature>
<evidence type="ECO:0000313" key="4">
    <source>
        <dbReference type="Proteomes" id="UP001652583"/>
    </source>
</evidence>
<evidence type="ECO:0000256" key="2">
    <source>
        <dbReference type="ARBA" id="ARBA00022737"/>
    </source>
</evidence>
<organism evidence="4 5">
    <name type="scientific">Acinonyx jubatus</name>
    <name type="common">Cheetah</name>
    <dbReference type="NCBI Taxonomy" id="32536"/>
    <lineage>
        <taxon>Eukaryota</taxon>
        <taxon>Metazoa</taxon>
        <taxon>Chordata</taxon>
        <taxon>Craniata</taxon>
        <taxon>Vertebrata</taxon>
        <taxon>Euteleostomi</taxon>
        <taxon>Mammalia</taxon>
        <taxon>Eutheria</taxon>
        <taxon>Laurasiatheria</taxon>
        <taxon>Carnivora</taxon>
        <taxon>Feliformia</taxon>
        <taxon>Felidae</taxon>
        <taxon>Felinae</taxon>
        <taxon>Acinonyx</taxon>
    </lineage>
</organism>
<feature type="compositionally biased region" description="Basic and acidic residues" evidence="3">
    <location>
        <begin position="479"/>
        <end position="492"/>
    </location>
</feature>
<name>A0ABM3NWI7_ACIJB</name>
<dbReference type="InterPro" id="IPR032675">
    <property type="entry name" value="LRR_dom_sf"/>
</dbReference>
<dbReference type="PANTHER" id="PTHR48051">
    <property type="match status" value="1"/>
</dbReference>
<dbReference type="Pfam" id="PF13855">
    <property type="entry name" value="LRR_8"/>
    <property type="match status" value="1"/>
</dbReference>
<feature type="compositionally biased region" description="Basic and acidic residues" evidence="3">
    <location>
        <begin position="370"/>
        <end position="397"/>
    </location>
</feature>
<dbReference type="RefSeq" id="XP_053063791.1">
    <property type="nucleotide sequence ID" value="XM_053207816.1"/>
</dbReference>
<feature type="region of interest" description="Disordered" evidence="3">
    <location>
        <begin position="562"/>
        <end position="583"/>
    </location>
</feature>
<keyword evidence="1" id="KW-0433">Leucine-rich repeat</keyword>
<evidence type="ECO:0000313" key="5">
    <source>
        <dbReference type="RefSeq" id="XP_053063791.1"/>
    </source>
</evidence>
<feature type="region of interest" description="Disordered" evidence="3">
    <location>
        <begin position="317"/>
        <end position="344"/>
    </location>
</feature>
<dbReference type="GeneID" id="106985775"/>
<dbReference type="InterPro" id="IPR003591">
    <property type="entry name" value="Leu-rich_rpt_typical-subtyp"/>
</dbReference>